<comment type="caution">
    <text evidence="2">The sequence shown here is derived from an EMBL/GenBank/DDBJ whole genome shotgun (WGS) entry which is preliminary data.</text>
</comment>
<organism evidence="2 3">
    <name type="scientific">Aquimarina algiphila</name>
    <dbReference type="NCBI Taxonomy" id="2047982"/>
    <lineage>
        <taxon>Bacteria</taxon>
        <taxon>Pseudomonadati</taxon>
        <taxon>Bacteroidota</taxon>
        <taxon>Flavobacteriia</taxon>
        <taxon>Flavobacteriales</taxon>
        <taxon>Flavobacteriaceae</taxon>
        <taxon>Aquimarina</taxon>
    </lineage>
</organism>
<reference evidence="2 3" key="1">
    <citation type="submission" date="2019-07" db="EMBL/GenBank/DDBJ databases">
        <title>The draft genome sequence of Aquimarina algiphila M91.</title>
        <authorList>
            <person name="Meng X."/>
        </authorList>
    </citation>
    <scope>NUCLEOTIDE SEQUENCE [LARGE SCALE GENOMIC DNA]</scope>
    <source>
        <strain evidence="2 3">M91</strain>
    </source>
</reference>
<accession>A0A554VCN0</accession>
<dbReference type="OrthoDB" id="1161045at2"/>
<dbReference type="PROSITE" id="PS51257">
    <property type="entry name" value="PROKAR_LIPOPROTEIN"/>
    <property type="match status" value="1"/>
</dbReference>
<evidence type="ECO:0000313" key="2">
    <source>
        <dbReference type="EMBL" id="TSE04444.1"/>
    </source>
</evidence>
<gene>
    <name evidence="2" type="ORF">FOF46_26320</name>
</gene>
<dbReference type="EMBL" id="VLNR01000081">
    <property type="protein sequence ID" value="TSE04444.1"/>
    <property type="molecule type" value="Genomic_DNA"/>
</dbReference>
<protein>
    <recommendedName>
        <fullName evidence="4">Lipocalin family protein</fullName>
    </recommendedName>
</protein>
<feature type="chain" id="PRO_5022141913" description="Lipocalin family protein" evidence="1">
    <location>
        <begin position="27"/>
        <end position="161"/>
    </location>
</feature>
<proteinExistence type="predicted"/>
<dbReference type="RefSeq" id="WP_143918523.1">
    <property type="nucleotide sequence ID" value="NZ_CANLFO010000003.1"/>
</dbReference>
<sequence>MNKRLPTYALLSVVLFFGMYSCGSNDANTSNATIIGTWQLQQEFSNEGEDTPFKEFPLSPCEKLTTLEVLVTRKFVENSYYEDFGTGGECIKHTEETRGGWKEESDGGYYFSYEKKNLLSFTKSDAILKDGNLEITVVYNDPDVGDDTTLKFIYSRMQSTN</sequence>
<name>A0A554VCN0_9FLAO</name>
<feature type="signal peptide" evidence="1">
    <location>
        <begin position="1"/>
        <end position="26"/>
    </location>
</feature>
<evidence type="ECO:0000313" key="3">
    <source>
        <dbReference type="Proteomes" id="UP000318833"/>
    </source>
</evidence>
<dbReference type="Proteomes" id="UP000318833">
    <property type="component" value="Unassembled WGS sequence"/>
</dbReference>
<evidence type="ECO:0008006" key="4">
    <source>
        <dbReference type="Google" id="ProtNLM"/>
    </source>
</evidence>
<keyword evidence="1" id="KW-0732">Signal</keyword>
<keyword evidence="3" id="KW-1185">Reference proteome</keyword>
<dbReference type="AlphaFoldDB" id="A0A554VCN0"/>
<evidence type="ECO:0000256" key="1">
    <source>
        <dbReference type="SAM" id="SignalP"/>
    </source>
</evidence>